<dbReference type="OrthoDB" id="1895026at2"/>
<dbReference type="InterPro" id="IPR046082">
    <property type="entry name" value="DUF6100"/>
</dbReference>
<accession>A0A1E3UM61</accession>
<evidence type="ECO:0000313" key="1">
    <source>
        <dbReference type="EMBL" id="ODR54076.1"/>
    </source>
</evidence>
<comment type="caution">
    <text evidence="1">The sequence shown here is derived from an EMBL/GenBank/DDBJ whole genome shotgun (WGS) entry which is preliminary data.</text>
</comment>
<proteinExistence type="predicted"/>
<dbReference type="RefSeq" id="WP_069431239.1">
    <property type="nucleotide sequence ID" value="NZ_MEHA01000003.1"/>
</dbReference>
<gene>
    <name evidence="1" type="ORF">BEI59_05840</name>
</gene>
<sequence>MDSISSFIHLLDKIETQDRRLGMTIKNLRCLTGGKSMELAYAMALKLAEESEKLTLLTRALPAYTGNPRALQDVDAVAAESVPIEAGFTIEGWFCIRLPLLLPKKERGSASYIRGILYPALRNFFQGKAPVRYPESIMIFRHVYEKGRPERRYRDHDNIEINMVSDTVAMYVLTDDAPPCCDHFYCSAASTQERTEVYVVPARDFPQWLVLEPLIPDEGVMLHENVPEQRQKHV</sequence>
<dbReference type="Pfam" id="PF19595">
    <property type="entry name" value="DUF6100"/>
    <property type="match status" value="1"/>
</dbReference>
<dbReference type="AlphaFoldDB" id="A0A1E3UM61"/>
<protein>
    <submittedName>
        <fullName evidence="1">Uncharacterized protein</fullName>
    </submittedName>
</protein>
<dbReference type="EMBL" id="MEHA01000003">
    <property type="protein sequence ID" value="ODR54076.1"/>
    <property type="molecule type" value="Genomic_DNA"/>
</dbReference>
<evidence type="ECO:0000313" key="2">
    <source>
        <dbReference type="Proteomes" id="UP000094271"/>
    </source>
</evidence>
<reference evidence="1 2" key="1">
    <citation type="submission" date="2016-08" db="EMBL/GenBank/DDBJ databases">
        <authorList>
            <person name="Seilhamer J.J."/>
        </authorList>
    </citation>
    <scope>NUCLEOTIDE SEQUENCE [LARGE SCALE GENOMIC DNA]</scope>
    <source>
        <strain evidence="1 2">NML150140-1</strain>
    </source>
</reference>
<organism evidence="1 2">
    <name type="scientific">Eisenbergiella tayi</name>
    <dbReference type="NCBI Taxonomy" id="1432052"/>
    <lineage>
        <taxon>Bacteria</taxon>
        <taxon>Bacillati</taxon>
        <taxon>Bacillota</taxon>
        <taxon>Clostridia</taxon>
        <taxon>Lachnospirales</taxon>
        <taxon>Lachnospiraceae</taxon>
        <taxon>Eisenbergiella</taxon>
    </lineage>
</organism>
<dbReference type="Proteomes" id="UP000094271">
    <property type="component" value="Unassembled WGS sequence"/>
</dbReference>
<name>A0A1E3UM61_9FIRM</name>